<dbReference type="Proteomes" id="UP001612741">
    <property type="component" value="Unassembled WGS sequence"/>
</dbReference>
<dbReference type="EMBL" id="JBITGY010000012">
    <property type="protein sequence ID" value="MFI6503741.1"/>
    <property type="molecule type" value="Genomic_DNA"/>
</dbReference>
<gene>
    <name evidence="3" type="ORF">ACIBG2_40595</name>
</gene>
<dbReference type="Pfam" id="PF01979">
    <property type="entry name" value="Amidohydro_1"/>
    <property type="match status" value="1"/>
</dbReference>
<dbReference type="NCBIfam" id="NF006056">
    <property type="entry name" value="PRK08204.1"/>
    <property type="match status" value="1"/>
</dbReference>
<dbReference type="RefSeq" id="WP_397089497.1">
    <property type="nucleotide sequence ID" value="NZ_JBITGY010000012.1"/>
</dbReference>
<feature type="domain" description="Amidohydrolase-related" evidence="2">
    <location>
        <begin position="53"/>
        <end position="404"/>
    </location>
</feature>
<evidence type="ECO:0000313" key="4">
    <source>
        <dbReference type="Proteomes" id="UP001612741"/>
    </source>
</evidence>
<organism evidence="3 4">
    <name type="scientific">Nonomuraea typhae</name>
    <dbReference type="NCBI Taxonomy" id="2603600"/>
    <lineage>
        <taxon>Bacteria</taxon>
        <taxon>Bacillati</taxon>
        <taxon>Actinomycetota</taxon>
        <taxon>Actinomycetes</taxon>
        <taxon>Streptosporangiales</taxon>
        <taxon>Streptosporangiaceae</taxon>
        <taxon>Nonomuraea</taxon>
    </lineage>
</organism>
<reference evidence="3 4" key="1">
    <citation type="submission" date="2024-10" db="EMBL/GenBank/DDBJ databases">
        <title>The Natural Products Discovery Center: Release of the First 8490 Sequenced Strains for Exploring Actinobacteria Biosynthetic Diversity.</title>
        <authorList>
            <person name="Kalkreuter E."/>
            <person name="Kautsar S.A."/>
            <person name="Yang D."/>
            <person name="Bader C.D."/>
            <person name="Teijaro C.N."/>
            <person name="Fluegel L."/>
            <person name="Davis C.M."/>
            <person name="Simpson J.R."/>
            <person name="Lauterbach L."/>
            <person name="Steele A.D."/>
            <person name="Gui C."/>
            <person name="Meng S."/>
            <person name="Li G."/>
            <person name="Viehrig K."/>
            <person name="Ye F."/>
            <person name="Su P."/>
            <person name="Kiefer A.F."/>
            <person name="Nichols A."/>
            <person name="Cepeda A.J."/>
            <person name="Yan W."/>
            <person name="Fan B."/>
            <person name="Jiang Y."/>
            <person name="Adhikari A."/>
            <person name="Zheng C.-J."/>
            <person name="Schuster L."/>
            <person name="Cowan T.M."/>
            <person name="Smanski M.J."/>
            <person name="Chevrette M.G."/>
            <person name="De Carvalho L.P.S."/>
            <person name="Shen B."/>
        </authorList>
    </citation>
    <scope>NUCLEOTIDE SEQUENCE [LARGE SCALE GENOMIC DNA]</scope>
    <source>
        <strain evidence="3 4">NPDC050545</strain>
    </source>
</reference>
<protein>
    <submittedName>
        <fullName evidence="3">Amidohydrolase family protein</fullName>
    </submittedName>
</protein>
<evidence type="ECO:0000313" key="3">
    <source>
        <dbReference type="EMBL" id="MFI6503741.1"/>
    </source>
</evidence>
<dbReference type="PANTHER" id="PTHR43794">
    <property type="entry name" value="AMINOHYDROLASE SSNA-RELATED"/>
    <property type="match status" value="1"/>
</dbReference>
<dbReference type="SUPFAM" id="SSF51338">
    <property type="entry name" value="Composite domain of metallo-dependent hydrolases"/>
    <property type="match status" value="1"/>
</dbReference>
<proteinExistence type="predicted"/>
<keyword evidence="1" id="KW-0378">Hydrolase</keyword>
<dbReference type="Gene3D" id="3.20.20.140">
    <property type="entry name" value="Metal-dependent hydrolases"/>
    <property type="match status" value="1"/>
</dbReference>
<dbReference type="InterPro" id="IPR011059">
    <property type="entry name" value="Metal-dep_hydrolase_composite"/>
</dbReference>
<evidence type="ECO:0000259" key="2">
    <source>
        <dbReference type="Pfam" id="PF01979"/>
    </source>
</evidence>
<comment type="caution">
    <text evidence="3">The sequence shown here is derived from an EMBL/GenBank/DDBJ whole genome shotgun (WGS) entry which is preliminary data.</text>
</comment>
<keyword evidence="4" id="KW-1185">Reference proteome</keyword>
<accession>A0ABW7Z6T7</accession>
<dbReference type="SUPFAM" id="SSF51556">
    <property type="entry name" value="Metallo-dependent hydrolases"/>
    <property type="match status" value="1"/>
</dbReference>
<sequence length="438" mass="46815">MKTLIRGGHLLTMDPAVGDVPGGDLLIDGAVITSVGETVAAGADQVIDATGKIVMPGFVDTHIHLWQTVMRGLAGELWKGEYFEKVLPYRSRYRPEDIYAGGYAGGLELLANGVTTALDFCHAIVTPEHSDAAVQALVDSGVRGVHGYSIREKPLGHFTTHDQRLADAVRAHEAMNHDRVTLMLALSDLETIDIGKSVKEVAFARERGLRMTIHSNFPGQITEMHEAGLLGPDLLPVHGNVFTDDEIRMLADADASLSVTPSVEVGLGSPFTVQRRAAVLGLRTGWGCDVATYTNADLLGQMRLGYQLTCYLDSQAERAEGRTGRRRPGIPTLTARDVLRNGTMSGAEALGLAGRIGSLTPGKQADVIVIDPGAFGTPLGDPAAQVLMQASTRDIDTVLVAGEVRKRDGRLVGVEEGRANRLVEAARAHVLAEFPSHD</sequence>
<dbReference type="Gene3D" id="2.30.40.10">
    <property type="entry name" value="Urease, subunit C, domain 1"/>
    <property type="match status" value="1"/>
</dbReference>
<dbReference type="InterPro" id="IPR006680">
    <property type="entry name" value="Amidohydro-rel"/>
</dbReference>
<dbReference type="PANTHER" id="PTHR43794:SF11">
    <property type="entry name" value="AMIDOHYDROLASE-RELATED DOMAIN-CONTAINING PROTEIN"/>
    <property type="match status" value="1"/>
</dbReference>
<evidence type="ECO:0000256" key="1">
    <source>
        <dbReference type="ARBA" id="ARBA00022801"/>
    </source>
</evidence>
<name>A0ABW7Z6T7_9ACTN</name>
<dbReference type="InterPro" id="IPR032466">
    <property type="entry name" value="Metal_Hydrolase"/>
</dbReference>
<dbReference type="InterPro" id="IPR050287">
    <property type="entry name" value="MTA/SAH_deaminase"/>
</dbReference>